<comment type="caution">
    <text evidence="2">The sequence shown here is derived from an EMBL/GenBank/DDBJ whole genome shotgun (WGS) entry which is preliminary data.</text>
</comment>
<dbReference type="AlphaFoldDB" id="A0A1R3KMH2"/>
<organism evidence="2 3">
    <name type="scientific">Corchorus olitorius</name>
    <dbReference type="NCBI Taxonomy" id="93759"/>
    <lineage>
        <taxon>Eukaryota</taxon>
        <taxon>Viridiplantae</taxon>
        <taxon>Streptophyta</taxon>
        <taxon>Embryophyta</taxon>
        <taxon>Tracheophyta</taxon>
        <taxon>Spermatophyta</taxon>
        <taxon>Magnoliopsida</taxon>
        <taxon>eudicotyledons</taxon>
        <taxon>Gunneridae</taxon>
        <taxon>Pentapetalae</taxon>
        <taxon>rosids</taxon>
        <taxon>malvids</taxon>
        <taxon>Malvales</taxon>
        <taxon>Malvaceae</taxon>
        <taxon>Grewioideae</taxon>
        <taxon>Apeibeae</taxon>
        <taxon>Corchorus</taxon>
    </lineage>
</organism>
<sequence>MSKSELEEDSGKKRKKENFHRESNFNDDRKECFQWTNTCVAATLPRLTNLLSNTANGLSPGP</sequence>
<dbReference type="EMBL" id="AWUE01012821">
    <property type="protein sequence ID" value="OMP08282.1"/>
    <property type="molecule type" value="Genomic_DNA"/>
</dbReference>
<gene>
    <name evidence="2" type="ORF">COLO4_06614</name>
</gene>
<evidence type="ECO:0000256" key="1">
    <source>
        <dbReference type="SAM" id="MobiDB-lite"/>
    </source>
</evidence>
<name>A0A1R3KMH2_9ROSI</name>
<proteinExistence type="predicted"/>
<reference evidence="3" key="1">
    <citation type="submission" date="2013-09" db="EMBL/GenBank/DDBJ databases">
        <title>Corchorus olitorius genome sequencing.</title>
        <authorList>
            <person name="Alam M."/>
            <person name="Haque M.S."/>
            <person name="Islam M.S."/>
            <person name="Emdad E.M."/>
            <person name="Islam M.M."/>
            <person name="Ahmed B."/>
            <person name="Halim A."/>
            <person name="Hossen Q.M.M."/>
            <person name="Hossain M.Z."/>
            <person name="Ahmed R."/>
            <person name="Khan M.M."/>
            <person name="Islam R."/>
            <person name="Rashid M.M."/>
            <person name="Khan S.A."/>
            <person name="Rahman M.S."/>
            <person name="Alam M."/>
            <person name="Yahiya A.S."/>
            <person name="Khan M.S."/>
            <person name="Azam M.S."/>
            <person name="Haque T."/>
            <person name="Lashkar M.Z.H."/>
            <person name="Akhand A.I."/>
            <person name="Morshed G."/>
            <person name="Roy S."/>
            <person name="Uddin K.S."/>
            <person name="Rabeya T."/>
            <person name="Hossain A.S."/>
            <person name="Chowdhury A."/>
            <person name="Snigdha A.R."/>
            <person name="Mortoza M.S."/>
            <person name="Matin S.A."/>
            <person name="Hoque S.M.E."/>
            <person name="Islam M.K."/>
            <person name="Roy D.K."/>
            <person name="Haider R."/>
            <person name="Moosa M.M."/>
            <person name="Elias S.M."/>
            <person name="Hasan A.M."/>
            <person name="Jahan S."/>
            <person name="Shafiuddin M."/>
            <person name="Mahmood N."/>
            <person name="Shommy N.S."/>
        </authorList>
    </citation>
    <scope>NUCLEOTIDE SEQUENCE [LARGE SCALE GENOMIC DNA]</scope>
    <source>
        <strain evidence="3">cv. O-4</strain>
    </source>
</reference>
<protein>
    <submittedName>
        <fullName evidence="2">Uncharacterized protein</fullName>
    </submittedName>
</protein>
<dbReference type="Proteomes" id="UP000187203">
    <property type="component" value="Unassembled WGS sequence"/>
</dbReference>
<feature type="region of interest" description="Disordered" evidence="1">
    <location>
        <begin position="1"/>
        <end position="23"/>
    </location>
</feature>
<evidence type="ECO:0000313" key="3">
    <source>
        <dbReference type="Proteomes" id="UP000187203"/>
    </source>
</evidence>
<keyword evidence="3" id="KW-1185">Reference proteome</keyword>
<accession>A0A1R3KMH2</accession>
<evidence type="ECO:0000313" key="2">
    <source>
        <dbReference type="EMBL" id="OMP08282.1"/>
    </source>
</evidence>